<dbReference type="InterPro" id="IPR050445">
    <property type="entry name" value="Bact_polysacc_biosynth/exp"/>
</dbReference>
<evidence type="ECO:0000259" key="8">
    <source>
        <dbReference type="Pfam" id="PF02706"/>
    </source>
</evidence>
<keyword evidence="5 7" id="KW-1133">Transmembrane helix</keyword>
<dbReference type="GO" id="GO:0005886">
    <property type="term" value="C:plasma membrane"/>
    <property type="evidence" value="ECO:0007669"/>
    <property type="project" value="UniProtKB-SubCell"/>
</dbReference>
<dbReference type="PANTHER" id="PTHR32309:SF13">
    <property type="entry name" value="FERRIC ENTEROBACTIN TRANSPORT PROTEIN FEPE"/>
    <property type="match status" value="1"/>
</dbReference>
<evidence type="ECO:0000256" key="1">
    <source>
        <dbReference type="ARBA" id="ARBA00004651"/>
    </source>
</evidence>
<protein>
    <recommendedName>
        <fullName evidence="8">Polysaccharide chain length determinant N-terminal domain-containing protein</fullName>
    </recommendedName>
</protein>
<evidence type="ECO:0000313" key="10">
    <source>
        <dbReference type="Proteomes" id="UP000182569"/>
    </source>
</evidence>
<evidence type="ECO:0000313" key="9">
    <source>
        <dbReference type="EMBL" id="APC42223.1"/>
    </source>
</evidence>
<organism evidence="9 10">
    <name type="scientific">Clostridium estertheticum subsp. estertheticum</name>
    <dbReference type="NCBI Taxonomy" id="1552"/>
    <lineage>
        <taxon>Bacteria</taxon>
        <taxon>Bacillati</taxon>
        <taxon>Bacillota</taxon>
        <taxon>Clostridia</taxon>
        <taxon>Eubacteriales</taxon>
        <taxon>Clostridiaceae</taxon>
        <taxon>Clostridium</taxon>
    </lineage>
</organism>
<evidence type="ECO:0000256" key="2">
    <source>
        <dbReference type="ARBA" id="ARBA00006683"/>
    </source>
</evidence>
<keyword evidence="3" id="KW-1003">Cell membrane</keyword>
<dbReference type="OrthoDB" id="2360475at2"/>
<name>A0A1J0GLQ2_9CLOT</name>
<dbReference type="STRING" id="1552.A7L45_20255"/>
<keyword evidence="4 7" id="KW-0812">Transmembrane</keyword>
<comment type="similarity">
    <text evidence="2">Belongs to the CpsC/CapA family.</text>
</comment>
<dbReference type="PANTHER" id="PTHR32309">
    <property type="entry name" value="TYROSINE-PROTEIN KINASE"/>
    <property type="match status" value="1"/>
</dbReference>
<dbReference type="KEGG" id="ceu:A7L45_20255"/>
<gene>
    <name evidence="9" type="ORF">A7L45_20255</name>
</gene>
<keyword evidence="10" id="KW-1185">Reference proteome</keyword>
<dbReference type="AlphaFoldDB" id="A0A1J0GLQ2"/>
<sequence length="222" mass="24660">MNNETTKGYKEFINVLKRGKWIILLITILATLTATLLSYYSMKSSKPMYQTITSVVIGNKEDIVNAKSLSPTFEQIANSSTIPRNASLLLKGSVPALKLQKSYEVTVSADAPILTITASGESQKQSIAIANAVITSYSKEVKRIYPSQIMKIMENSGQSDLINNKFKSMNVILAFLLGLFLSVFIVTFIGFFDDKIRTKDDVEKYLGLHVLGNLPKRNKSHI</sequence>
<feature type="transmembrane region" description="Helical" evidence="7">
    <location>
        <begin position="171"/>
        <end position="192"/>
    </location>
</feature>
<dbReference type="InterPro" id="IPR003856">
    <property type="entry name" value="LPS_length_determ_N"/>
</dbReference>
<dbReference type="Pfam" id="PF02706">
    <property type="entry name" value="Wzz"/>
    <property type="match status" value="1"/>
</dbReference>
<feature type="transmembrane region" description="Helical" evidence="7">
    <location>
        <begin position="20"/>
        <end position="40"/>
    </location>
</feature>
<keyword evidence="6 7" id="KW-0472">Membrane</keyword>
<evidence type="ECO:0000256" key="5">
    <source>
        <dbReference type="ARBA" id="ARBA00022989"/>
    </source>
</evidence>
<evidence type="ECO:0000256" key="3">
    <source>
        <dbReference type="ARBA" id="ARBA00022475"/>
    </source>
</evidence>
<feature type="domain" description="Polysaccharide chain length determinant N-terminal" evidence="8">
    <location>
        <begin position="11"/>
        <end position="74"/>
    </location>
</feature>
<dbReference type="Proteomes" id="UP000182569">
    <property type="component" value="Chromosome"/>
</dbReference>
<evidence type="ECO:0000256" key="4">
    <source>
        <dbReference type="ARBA" id="ARBA00022692"/>
    </source>
</evidence>
<dbReference type="GO" id="GO:0004713">
    <property type="term" value="F:protein tyrosine kinase activity"/>
    <property type="evidence" value="ECO:0007669"/>
    <property type="project" value="TreeGrafter"/>
</dbReference>
<dbReference type="EMBL" id="CP015756">
    <property type="protein sequence ID" value="APC42223.1"/>
    <property type="molecule type" value="Genomic_DNA"/>
</dbReference>
<comment type="subcellular location">
    <subcellularLocation>
        <location evidence="1">Cell membrane</location>
        <topology evidence="1">Multi-pass membrane protein</topology>
    </subcellularLocation>
</comment>
<dbReference type="RefSeq" id="WP_071614515.1">
    <property type="nucleotide sequence ID" value="NZ_CP015756.1"/>
</dbReference>
<proteinExistence type="inferred from homology"/>
<reference evidence="10" key="1">
    <citation type="journal article" date="2016" name="Front. Microbiol.">
        <title>Complete Genome Sequence of Clostridium estertheticum DSM 8809, a Microbe Identified in Spoiled Vacuum Packed Beef.</title>
        <authorList>
            <person name="Yu Z."/>
            <person name="Gunn L."/>
            <person name="Brennan E."/>
            <person name="Reid R."/>
            <person name="Wall P.G."/>
            <person name="Gaora O.P."/>
            <person name="Hurley D."/>
            <person name="Bolton D."/>
            <person name="Fanning S."/>
        </authorList>
    </citation>
    <scope>NUCLEOTIDE SEQUENCE [LARGE SCALE GENOMIC DNA]</scope>
    <source>
        <strain evidence="10">DSM 8809</strain>
    </source>
</reference>
<accession>A0A1J0GLQ2</accession>
<evidence type="ECO:0000256" key="7">
    <source>
        <dbReference type="SAM" id="Phobius"/>
    </source>
</evidence>
<evidence type="ECO:0000256" key="6">
    <source>
        <dbReference type="ARBA" id="ARBA00023136"/>
    </source>
</evidence>